<accession>A0A5N6L988</accession>
<evidence type="ECO:0000313" key="2">
    <source>
        <dbReference type="Proteomes" id="UP000326396"/>
    </source>
</evidence>
<reference evidence="1 2" key="1">
    <citation type="submission" date="2019-05" db="EMBL/GenBank/DDBJ databases">
        <title>Mikania micrantha, genome provides insights into the molecular mechanism of rapid growth.</title>
        <authorList>
            <person name="Liu B."/>
        </authorList>
    </citation>
    <scope>NUCLEOTIDE SEQUENCE [LARGE SCALE GENOMIC DNA]</scope>
    <source>
        <strain evidence="1">NLD-2019</strain>
        <tissue evidence="1">Leaf</tissue>
    </source>
</reference>
<name>A0A5N6L988_9ASTR</name>
<dbReference type="EMBL" id="SZYD01002328">
    <property type="protein sequence ID" value="KAC9683465.1"/>
    <property type="molecule type" value="Genomic_DNA"/>
</dbReference>
<proteinExistence type="predicted"/>
<protein>
    <submittedName>
        <fullName evidence="1">Uncharacterized protein</fullName>
    </submittedName>
</protein>
<dbReference type="Proteomes" id="UP000326396">
    <property type="component" value="Unassembled WGS sequence"/>
</dbReference>
<comment type="caution">
    <text evidence="1">The sequence shown here is derived from an EMBL/GenBank/DDBJ whole genome shotgun (WGS) entry which is preliminary data.</text>
</comment>
<evidence type="ECO:0000313" key="1">
    <source>
        <dbReference type="EMBL" id="KAC9683465.1"/>
    </source>
</evidence>
<keyword evidence="2" id="KW-1185">Reference proteome</keyword>
<gene>
    <name evidence="1" type="ORF">E3N88_45399</name>
</gene>
<organism evidence="1 2">
    <name type="scientific">Mikania micrantha</name>
    <name type="common">bitter vine</name>
    <dbReference type="NCBI Taxonomy" id="192012"/>
    <lineage>
        <taxon>Eukaryota</taxon>
        <taxon>Viridiplantae</taxon>
        <taxon>Streptophyta</taxon>
        <taxon>Embryophyta</taxon>
        <taxon>Tracheophyta</taxon>
        <taxon>Spermatophyta</taxon>
        <taxon>Magnoliopsida</taxon>
        <taxon>eudicotyledons</taxon>
        <taxon>Gunneridae</taxon>
        <taxon>Pentapetalae</taxon>
        <taxon>asterids</taxon>
        <taxon>campanulids</taxon>
        <taxon>Asterales</taxon>
        <taxon>Asteraceae</taxon>
        <taxon>Asteroideae</taxon>
        <taxon>Heliantheae alliance</taxon>
        <taxon>Eupatorieae</taxon>
        <taxon>Mikania</taxon>
    </lineage>
</organism>
<sequence length="77" mass="8981">MQYKDYHIVDLAGGNHTVDLADWYLGFGNPVVLGFRNPVMGWKLFCTKFEKIRLRVAMARAMRDSKNRKLMEILAYV</sequence>
<dbReference type="AlphaFoldDB" id="A0A5N6L988"/>